<dbReference type="PATRIC" id="fig|1029756.8.peg.2781"/>
<dbReference type="KEGG" id="hni:W911_13355"/>
<dbReference type="Pfam" id="PF11162">
    <property type="entry name" value="DUF2946"/>
    <property type="match status" value="1"/>
</dbReference>
<dbReference type="HOGENOM" id="CLU_144070_0_0_5"/>
<feature type="chain" id="PRO_5004740699" description="DUF2946 domain-containing protein" evidence="1">
    <location>
        <begin position="22"/>
        <end position="123"/>
    </location>
</feature>
<dbReference type="InterPro" id="IPR021333">
    <property type="entry name" value="DUF2946"/>
</dbReference>
<dbReference type="STRING" id="1029756.W911_13355"/>
<dbReference type="RefSeq" id="WP_023787998.1">
    <property type="nucleotide sequence ID" value="NC_022997.1"/>
</dbReference>
<feature type="signal peptide" evidence="1">
    <location>
        <begin position="1"/>
        <end position="21"/>
    </location>
</feature>
<dbReference type="Proteomes" id="UP000018542">
    <property type="component" value="Chromosome"/>
</dbReference>
<evidence type="ECO:0008006" key="4">
    <source>
        <dbReference type="Google" id="ProtNLM"/>
    </source>
</evidence>
<gene>
    <name evidence="2" type="ORF">W911_13355</name>
</gene>
<accession>V5SGL1</accession>
<proteinExistence type="predicted"/>
<name>V5SGL1_9HYPH</name>
<evidence type="ECO:0000313" key="3">
    <source>
        <dbReference type="Proteomes" id="UP000018542"/>
    </source>
</evidence>
<keyword evidence="3" id="KW-1185">Reference proteome</keyword>
<keyword evidence="1" id="KW-0732">Signal</keyword>
<evidence type="ECO:0000313" key="2">
    <source>
        <dbReference type="EMBL" id="AHB49175.1"/>
    </source>
</evidence>
<dbReference type="AlphaFoldDB" id="V5SGL1"/>
<sequence>MSKRTPIVVFMLIALAFRSLVPDGFMIAAANAGDGSFEIVICTSTGQKTMHVAADGTTPAEQQGEPDLCPFAFSSVGDVATGEPDLAGTVAYASLTYKLAAALYAETPKPGATSARGPPNLLI</sequence>
<organism evidence="2 3">
    <name type="scientific">Hyphomicrobium nitrativorans NL23</name>
    <dbReference type="NCBI Taxonomy" id="1029756"/>
    <lineage>
        <taxon>Bacteria</taxon>
        <taxon>Pseudomonadati</taxon>
        <taxon>Pseudomonadota</taxon>
        <taxon>Alphaproteobacteria</taxon>
        <taxon>Hyphomicrobiales</taxon>
        <taxon>Hyphomicrobiaceae</taxon>
        <taxon>Hyphomicrobium</taxon>
    </lineage>
</organism>
<dbReference type="EMBL" id="CP006912">
    <property type="protein sequence ID" value="AHB49175.1"/>
    <property type="molecule type" value="Genomic_DNA"/>
</dbReference>
<evidence type="ECO:0000256" key="1">
    <source>
        <dbReference type="SAM" id="SignalP"/>
    </source>
</evidence>
<protein>
    <recommendedName>
        <fullName evidence="4">DUF2946 domain-containing protein</fullName>
    </recommendedName>
</protein>
<reference evidence="2 3" key="1">
    <citation type="journal article" date="2014" name="Genome Announc.">
        <title>Complete Genome Sequence of Hyphomicrobium nitrativorans Strain NL23, a Denitrifying Bacterium Isolated from Biofilm of a Methanol-Fed Denitrification System Treating Seawater at the Montreal Biodome.</title>
        <authorList>
            <person name="Martineau C."/>
            <person name="Villeneuve C."/>
            <person name="Mauffrey F."/>
            <person name="Villemur R."/>
        </authorList>
    </citation>
    <scope>NUCLEOTIDE SEQUENCE [LARGE SCALE GENOMIC DNA]</scope>
    <source>
        <strain evidence="2">NL23</strain>
    </source>
</reference>